<dbReference type="Gene3D" id="3.40.50.300">
    <property type="entry name" value="P-loop containing nucleotide triphosphate hydrolases"/>
    <property type="match status" value="1"/>
</dbReference>
<evidence type="ECO:0000256" key="5">
    <source>
        <dbReference type="ARBA" id="ARBA00023125"/>
    </source>
</evidence>
<dbReference type="Pfam" id="PF05192">
    <property type="entry name" value="MutS_III"/>
    <property type="match status" value="1"/>
</dbReference>
<keyword evidence="9" id="KW-1185">Reference proteome</keyword>
<evidence type="ECO:0000256" key="1">
    <source>
        <dbReference type="ARBA" id="ARBA00006271"/>
    </source>
</evidence>
<sequence length="1032" mass="117367">MKSQPTLLSFFGTKTKDIDTEENDKVSSRVKRTRDYSPERFTDVVKKGARVQAALVLKEENGYEQEVCLPAESELLRNKLDVKEREEKKKLFGQFVEESASMKTGEEKWSELNRWASDVRDEKLRLPTDKDYDPSTLYIPPEAFKQLSPFQKQFWELKRKHYDVVLFFKKGKFYELYDCDADIGHSFLGLNYTAGGRVEMRCVGVPETSFARYASKLVDNGFKVGRVEQVETTTAAAQRRRSSDSLDSKVAVCQRSLVRIMTKGSLTADELDGDPSWHFLLFIHQSVSSKKTGFFYLDVSAGHSTIGEMKEDTGVVDLEAILLSVQPVEVVAINCQRDGPLSELLKYYASSSNCLLVYKSYSIDFNQNDASFPAHLEQFLAQHSAASIALFGGLEYLKSLYVSLETLRFSAVVIWDKCCTKEYIPKSVPNEAKSEPPCAASLTGSTVFNLDVVPSRVSKIRSHTLLSFVDHTVTAGGKRLIKKWICSPLMCRSSIEKRLNAIGIVLKKDSESNVLEQVRKQLCQFPDFERQVVRIQNIAYCNHQIVMFDDSEKRKMMEFLKLLKCLDRAVDFLKKQLPAILFPEFDSFVDSIPSFDGNILHKCRTVLDDLFNEFPDVDQMEGSELSFSQENSKLKSEIESIESRLQCILEELREEMRVDIQWFHRFRESYQLEFSQASLEKMNIPDDFILMSQTSDKKRFWTPEIRRLVKKRDELLEAHATSESSKLKEILLKFDEFSELWRNLAMMIAELDALFSLARTSRSSSGVMCRPEIIQSDKPRLIVEQLRHPCLADMGDLYSSGSCLSFIPVSLSVGGEEGTSFVIRGPNMGGKSTLLREICLAVILAQCGCYVPAKKFQYTLFDKIFTRMGASDAIGRGQSTFLLEVQEAAAILNNATKSSLVVIDELGRGTSTYDGYAIAKAVLNDISTRIGCLCFFSTHYHHLMYEKLPSNVRFFEMQAEVDEEKKDVTFLYSLKETRESCVSSRGVYCAKMAKLPEEILRRAEDPNVRALLNGMNPSFDETEAEFLRLFKS</sequence>
<dbReference type="Gene3D" id="3.40.1170.10">
    <property type="entry name" value="DNA repair protein MutS, domain I"/>
    <property type="match status" value="1"/>
</dbReference>
<dbReference type="PROSITE" id="PS00486">
    <property type="entry name" value="DNA_MISMATCH_REPAIR_2"/>
    <property type="match status" value="1"/>
</dbReference>
<accession>A0AAV9IIF0</accession>
<dbReference type="Pfam" id="PF01624">
    <property type="entry name" value="MutS_I"/>
    <property type="match status" value="1"/>
</dbReference>
<dbReference type="InterPro" id="IPR000432">
    <property type="entry name" value="DNA_mismatch_repair_MutS_C"/>
</dbReference>
<dbReference type="InterPro" id="IPR045076">
    <property type="entry name" value="MutS"/>
</dbReference>
<protein>
    <recommendedName>
        <fullName evidence="7">DNA mismatch repair proteins mutS family domain-containing protein</fullName>
    </recommendedName>
</protein>
<dbReference type="GO" id="GO:0005524">
    <property type="term" value="F:ATP binding"/>
    <property type="evidence" value="ECO:0007669"/>
    <property type="project" value="UniProtKB-KW"/>
</dbReference>
<dbReference type="SUPFAM" id="SSF55271">
    <property type="entry name" value="DNA repair protein MutS, domain I"/>
    <property type="match status" value="1"/>
</dbReference>
<dbReference type="SUPFAM" id="SSF48334">
    <property type="entry name" value="DNA repair protein MutS, domain III"/>
    <property type="match status" value="1"/>
</dbReference>
<dbReference type="GO" id="GO:0030983">
    <property type="term" value="F:mismatched DNA binding"/>
    <property type="evidence" value="ECO:0007669"/>
    <property type="project" value="InterPro"/>
</dbReference>
<dbReference type="InterPro" id="IPR007695">
    <property type="entry name" value="DNA_mismatch_repair_MutS-lik_N"/>
</dbReference>
<gene>
    <name evidence="8" type="ORF">GAYE_SCF35G5036</name>
</gene>
<organism evidence="8 9">
    <name type="scientific">Galdieria yellowstonensis</name>
    <dbReference type="NCBI Taxonomy" id="3028027"/>
    <lineage>
        <taxon>Eukaryota</taxon>
        <taxon>Rhodophyta</taxon>
        <taxon>Bangiophyceae</taxon>
        <taxon>Galdieriales</taxon>
        <taxon>Galdieriaceae</taxon>
        <taxon>Galdieria</taxon>
    </lineage>
</organism>
<dbReference type="InterPro" id="IPR027417">
    <property type="entry name" value="P-loop_NTPase"/>
</dbReference>
<reference evidence="8 9" key="1">
    <citation type="submission" date="2022-07" db="EMBL/GenBank/DDBJ databases">
        <title>Genome-wide signatures of adaptation to extreme environments.</title>
        <authorList>
            <person name="Cho C.H."/>
            <person name="Yoon H.S."/>
        </authorList>
    </citation>
    <scope>NUCLEOTIDE SEQUENCE [LARGE SCALE GENOMIC DNA]</scope>
    <source>
        <strain evidence="8 9">108.79 E11</strain>
    </source>
</reference>
<comment type="similarity">
    <text evidence="1">Belongs to the DNA mismatch repair MutS family.</text>
</comment>
<dbReference type="InterPro" id="IPR017261">
    <property type="entry name" value="DNA_mismatch_repair_MutS/MSH"/>
</dbReference>
<evidence type="ECO:0000313" key="9">
    <source>
        <dbReference type="Proteomes" id="UP001300502"/>
    </source>
</evidence>
<dbReference type="GO" id="GO:0140664">
    <property type="term" value="F:ATP-dependent DNA damage sensor activity"/>
    <property type="evidence" value="ECO:0007669"/>
    <property type="project" value="InterPro"/>
</dbReference>
<dbReference type="Pfam" id="PF00488">
    <property type="entry name" value="MutS_V"/>
    <property type="match status" value="1"/>
</dbReference>
<evidence type="ECO:0000256" key="4">
    <source>
        <dbReference type="ARBA" id="ARBA00022840"/>
    </source>
</evidence>
<feature type="domain" description="DNA mismatch repair proteins mutS family" evidence="7">
    <location>
        <begin position="899"/>
        <end position="915"/>
    </location>
</feature>
<dbReference type="Proteomes" id="UP001300502">
    <property type="component" value="Unassembled WGS sequence"/>
</dbReference>
<keyword evidence="5" id="KW-0238">DNA-binding</keyword>
<evidence type="ECO:0000256" key="3">
    <source>
        <dbReference type="ARBA" id="ARBA00022763"/>
    </source>
</evidence>
<keyword evidence="6" id="KW-0175">Coiled coil</keyword>
<dbReference type="SMART" id="SM00534">
    <property type="entry name" value="MUTSac"/>
    <property type="match status" value="1"/>
</dbReference>
<dbReference type="InterPro" id="IPR007861">
    <property type="entry name" value="DNA_mismatch_repair_MutS_clamp"/>
</dbReference>
<comment type="caution">
    <text evidence="8">The sequence shown here is derived from an EMBL/GenBank/DDBJ whole genome shotgun (WGS) entry which is preliminary data.</text>
</comment>
<evidence type="ECO:0000256" key="6">
    <source>
        <dbReference type="SAM" id="Coils"/>
    </source>
</evidence>
<dbReference type="SMART" id="SM00533">
    <property type="entry name" value="MUTSd"/>
    <property type="match status" value="1"/>
</dbReference>
<name>A0AAV9IIF0_9RHOD</name>
<dbReference type="GO" id="GO:0032301">
    <property type="term" value="C:MutSalpha complex"/>
    <property type="evidence" value="ECO:0007669"/>
    <property type="project" value="TreeGrafter"/>
</dbReference>
<dbReference type="InterPro" id="IPR036187">
    <property type="entry name" value="DNA_mismatch_repair_MutS_sf"/>
</dbReference>
<proteinExistence type="inferred from homology"/>
<dbReference type="SUPFAM" id="SSF52540">
    <property type="entry name" value="P-loop containing nucleoside triphosphate hydrolases"/>
    <property type="match status" value="1"/>
</dbReference>
<dbReference type="PANTHER" id="PTHR11361:SF148">
    <property type="entry name" value="DNA MISMATCH REPAIR PROTEIN MSH6"/>
    <property type="match status" value="1"/>
</dbReference>
<evidence type="ECO:0000259" key="7">
    <source>
        <dbReference type="PROSITE" id="PS00486"/>
    </source>
</evidence>
<dbReference type="EMBL" id="JANCYU010000048">
    <property type="protein sequence ID" value="KAK4527114.1"/>
    <property type="molecule type" value="Genomic_DNA"/>
</dbReference>
<keyword evidence="2" id="KW-0547">Nucleotide-binding</keyword>
<dbReference type="Gene3D" id="1.10.1420.10">
    <property type="match status" value="2"/>
</dbReference>
<dbReference type="InterPro" id="IPR016151">
    <property type="entry name" value="DNA_mismatch_repair_MutS_N"/>
</dbReference>
<dbReference type="PIRSF" id="PIRSF037677">
    <property type="entry name" value="DNA_mis_repair_Msh6"/>
    <property type="match status" value="1"/>
</dbReference>
<evidence type="ECO:0000256" key="2">
    <source>
        <dbReference type="ARBA" id="ARBA00022741"/>
    </source>
</evidence>
<feature type="coiled-coil region" evidence="6">
    <location>
        <begin position="631"/>
        <end position="658"/>
    </location>
</feature>
<evidence type="ECO:0000313" key="8">
    <source>
        <dbReference type="EMBL" id="KAK4527114.1"/>
    </source>
</evidence>
<keyword evidence="3" id="KW-0227">DNA damage</keyword>
<dbReference type="PANTHER" id="PTHR11361">
    <property type="entry name" value="DNA MISMATCH REPAIR PROTEIN MUTS FAMILY MEMBER"/>
    <property type="match status" value="1"/>
</dbReference>
<dbReference type="GO" id="GO:0006298">
    <property type="term" value="P:mismatch repair"/>
    <property type="evidence" value="ECO:0007669"/>
    <property type="project" value="InterPro"/>
</dbReference>
<keyword evidence="4" id="KW-0067">ATP-binding</keyword>
<dbReference type="InterPro" id="IPR007696">
    <property type="entry name" value="DNA_mismatch_repair_MutS_core"/>
</dbReference>
<dbReference type="Pfam" id="PF05190">
    <property type="entry name" value="MutS_IV"/>
    <property type="match status" value="1"/>
</dbReference>
<dbReference type="AlphaFoldDB" id="A0AAV9IIF0"/>